<feature type="domain" description="Glucosidase YgjK N-terminal" evidence="2">
    <location>
        <begin position="52"/>
        <end position="186"/>
    </location>
</feature>
<dbReference type="InterPro" id="IPR054491">
    <property type="entry name" value="MGH1-like_GH"/>
</dbReference>
<organism evidence="4 5">
    <name type="scientific">Clostridium rhizosphaerae</name>
    <dbReference type="NCBI Taxonomy" id="2803861"/>
    <lineage>
        <taxon>Bacteria</taxon>
        <taxon>Bacillati</taxon>
        <taxon>Bacillota</taxon>
        <taxon>Clostridia</taxon>
        <taxon>Eubacteriales</taxon>
        <taxon>Clostridiaceae</taxon>
        <taxon>Clostridium</taxon>
    </lineage>
</organism>
<feature type="signal peptide" evidence="1">
    <location>
        <begin position="1"/>
        <end position="22"/>
    </location>
</feature>
<dbReference type="Gene3D" id="1.50.10.10">
    <property type="match status" value="1"/>
</dbReference>
<dbReference type="InterPro" id="IPR012341">
    <property type="entry name" value="6hp_glycosidase-like_sf"/>
</dbReference>
<evidence type="ECO:0000259" key="2">
    <source>
        <dbReference type="Pfam" id="PF21152"/>
    </source>
</evidence>
<dbReference type="PANTHER" id="PTHR23403:SF1">
    <property type="entry name" value="TREHALASE"/>
    <property type="match status" value="1"/>
</dbReference>
<sequence>MKLLRRIAMMLASCFVITGSMSGCKSSASKGDEEMRYEYKNIIDVAGVPSKVEPDDNYEINPFSDMGAWQAYHLPSKKDKEYYGGFTGPLYIAEEYGKWLSKSFNLIRIYNAADEREIKLSDCKNIDIAYYPGILVQSYDMDNFKLTLELRFVTNRTALITTIIKNNSKKDLSLKLNWKGELLKSDTARLDSFVKGVTAKLNNPKEAEYEIRYPFEVSTKITEKSYVISLKDPVVIKPNKEYVLNTTNSYTFTKEERSSEDKKLGDILKNTSTYIKENSDRWNNYLKAALKEGKEKYNVAAVKAVETLITNWRSPAGAIKKDGIIPSMSYVWFNGMWAWDSWKHAAAATSFAPELAKNNIKAMFDYQRQDGMIVDAIFYNKDGDNWNERNSKPPLAAWAVWRVYEETKDDKFLEEMYPKLISYHNWWYSCRDNDKNGIAEYGGTIDSKNNSPEEILKAAAWESGMDNAVRFDKDYGISILENKDEEGKALGYSISQESVDLNSYLFAEKKLLSKIAAILNKQEDSSKYEKEAEYVKKFIQKNMFDSEKGLFFDIDIKTKKPLTNRGMGPEGLIPLWAGATSKEQAEAVKNNVMDLAKFNSKVPIPTASKDNERYNPVKYWRGPVWLDQAYFAIEGLKLYGYEREAEELSKKILDNAEGVNEKGKTIRENYNPESGEGLHCTNFSWSAGMVYLLYKEYI</sequence>
<keyword evidence="5" id="KW-1185">Reference proteome</keyword>
<keyword evidence="1" id="KW-0732">Signal</keyword>
<name>A0ABS1TCJ3_9CLOT</name>
<gene>
    <name evidence="4" type="ORF">JK636_15175</name>
</gene>
<protein>
    <recommendedName>
        <fullName evidence="6">Glucosidase YgjK</fullName>
    </recommendedName>
</protein>
<dbReference type="InterPro" id="IPR008928">
    <property type="entry name" value="6-hairpin_glycosidase_sf"/>
</dbReference>
<dbReference type="Pfam" id="PF22422">
    <property type="entry name" value="MGH1-like_GH"/>
    <property type="match status" value="1"/>
</dbReference>
<feature type="domain" description="Glucosidase YgjK N-terminal" evidence="2">
    <location>
        <begin position="199"/>
        <end position="283"/>
    </location>
</feature>
<dbReference type="RefSeq" id="WP_202749846.1">
    <property type="nucleotide sequence ID" value="NZ_JAESWC010000009.1"/>
</dbReference>
<dbReference type="EMBL" id="JAESWC010000009">
    <property type="protein sequence ID" value="MBL4937094.1"/>
    <property type="molecule type" value="Genomic_DNA"/>
</dbReference>
<dbReference type="InterPro" id="IPR001661">
    <property type="entry name" value="Glyco_hydro_37"/>
</dbReference>
<dbReference type="Gene3D" id="2.70.98.50">
    <property type="entry name" value="putative glycoside hydrolase family protein from bacillus halodurans"/>
    <property type="match status" value="1"/>
</dbReference>
<dbReference type="Pfam" id="PF21152">
    <property type="entry name" value="YgjK_N"/>
    <property type="match status" value="2"/>
</dbReference>
<evidence type="ECO:0000256" key="1">
    <source>
        <dbReference type="SAM" id="SignalP"/>
    </source>
</evidence>
<evidence type="ECO:0000313" key="4">
    <source>
        <dbReference type="EMBL" id="MBL4937094.1"/>
    </source>
</evidence>
<dbReference type="PANTHER" id="PTHR23403">
    <property type="entry name" value="TREHALASE"/>
    <property type="match status" value="1"/>
</dbReference>
<feature type="domain" description="Mannosylglycerate hydrolase MGH1-like glycoside hydrolase" evidence="3">
    <location>
        <begin position="335"/>
        <end position="686"/>
    </location>
</feature>
<accession>A0ABS1TCJ3</accession>
<dbReference type="SUPFAM" id="SSF48208">
    <property type="entry name" value="Six-hairpin glycosidases"/>
    <property type="match status" value="1"/>
</dbReference>
<feature type="chain" id="PRO_5047094841" description="Glucosidase YgjK" evidence="1">
    <location>
        <begin position="23"/>
        <end position="698"/>
    </location>
</feature>
<dbReference type="Proteomes" id="UP000632377">
    <property type="component" value="Unassembled WGS sequence"/>
</dbReference>
<dbReference type="PROSITE" id="PS51257">
    <property type="entry name" value="PROKAR_LIPOPROTEIN"/>
    <property type="match status" value="1"/>
</dbReference>
<dbReference type="Gene3D" id="1.10.287.100">
    <property type="match status" value="1"/>
</dbReference>
<reference evidence="4 5" key="1">
    <citation type="submission" date="2021-01" db="EMBL/GenBank/DDBJ databases">
        <title>Genome public.</title>
        <authorList>
            <person name="Liu C."/>
            <person name="Sun Q."/>
        </authorList>
    </citation>
    <scope>NUCLEOTIDE SEQUENCE [LARGE SCALE GENOMIC DNA]</scope>
    <source>
        <strain evidence="4 5">YIM B02515</strain>
    </source>
</reference>
<evidence type="ECO:0000259" key="3">
    <source>
        <dbReference type="Pfam" id="PF22422"/>
    </source>
</evidence>
<comment type="caution">
    <text evidence="4">The sequence shown here is derived from an EMBL/GenBank/DDBJ whole genome shotgun (WGS) entry which is preliminary data.</text>
</comment>
<evidence type="ECO:0000313" key="5">
    <source>
        <dbReference type="Proteomes" id="UP000632377"/>
    </source>
</evidence>
<dbReference type="InterPro" id="IPR048450">
    <property type="entry name" value="YgjK_N"/>
</dbReference>
<proteinExistence type="predicted"/>
<evidence type="ECO:0008006" key="6">
    <source>
        <dbReference type="Google" id="ProtNLM"/>
    </source>
</evidence>